<feature type="region of interest" description="Disordered" evidence="9">
    <location>
        <begin position="32"/>
        <end position="89"/>
    </location>
</feature>
<dbReference type="Gene3D" id="1.10.510.10">
    <property type="entry name" value="Transferase(Phosphotransferase) domain 1"/>
    <property type="match status" value="1"/>
</dbReference>
<dbReference type="InterPro" id="IPR011009">
    <property type="entry name" value="Kinase-like_dom_sf"/>
</dbReference>
<evidence type="ECO:0000256" key="1">
    <source>
        <dbReference type="ARBA" id="ARBA00012513"/>
    </source>
</evidence>
<evidence type="ECO:0000256" key="8">
    <source>
        <dbReference type="ARBA" id="ARBA00048679"/>
    </source>
</evidence>
<dbReference type="EMBL" id="KN880493">
    <property type="protein sequence ID" value="KIY68924.1"/>
    <property type="molecule type" value="Genomic_DNA"/>
</dbReference>
<dbReference type="Pfam" id="PF00069">
    <property type="entry name" value="Pkinase"/>
    <property type="match status" value="1"/>
</dbReference>
<dbReference type="Gene3D" id="3.30.200.20">
    <property type="entry name" value="Phosphorylase Kinase, domain 1"/>
    <property type="match status" value="1"/>
</dbReference>
<dbReference type="SMART" id="SM00220">
    <property type="entry name" value="S_TKc"/>
    <property type="match status" value="1"/>
</dbReference>
<keyword evidence="12" id="KW-1185">Reference proteome</keyword>
<dbReference type="OrthoDB" id="10252171at2759"/>
<dbReference type="PANTHER" id="PTHR24356">
    <property type="entry name" value="SERINE/THREONINE-PROTEIN KINASE"/>
    <property type="match status" value="1"/>
</dbReference>
<gene>
    <name evidence="11" type="ORF">CYLTODRAFT_373587</name>
</gene>
<evidence type="ECO:0000313" key="11">
    <source>
        <dbReference type="EMBL" id="KIY68924.1"/>
    </source>
</evidence>
<dbReference type="InterPro" id="IPR008271">
    <property type="entry name" value="Ser/Thr_kinase_AS"/>
</dbReference>
<dbReference type="EC" id="2.7.11.1" evidence="1"/>
<reference evidence="11 12" key="1">
    <citation type="journal article" date="2015" name="Fungal Genet. Biol.">
        <title>Evolution of novel wood decay mechanisms in Agaricales revealed by the genome sequences of Fistulina hepatica and Cylindrobasidium torrendii.</title>
        <authorList>
            <person name="Floudas D."/>
            <person name="Held B.W."/>
            <person name="Riley R."/>
            <person name="Nagy L.G."/>
            <person name="Koehler G."/>
            <person name="Ransdell A.S."/>
            <person name="Younus H."/>
            <person name="Chow J."/>
            <person name="Chiniquy J."/>
            <person name="Lipzen A."/>
            <person name="Tritt A."/>
            <person name="Sun H."/>
            <person name="Haridas S."/>
            <person name="LaButti K."/>
            <person name="Ohm R.A."/>
            <person name="Kues U."/>
            <person name="Blanchette R.A."/>
            <person name="Grigoriev I.V."/>
            <person name="Minto R.E."/>
            <person name="Hibbett D.S."/>
        </authorList>
    </citation>
    <scope>NUCLEOTIDE SEQUENCE [LARGE SCALE GENOMIC DNA]</scope>
    <source>
        <strain evidence="11 12">FP15055 ss-10</strain>
    </source>
</reference>
<dbReference type="PANTHER" id="PTHR24356:SF418">
    <property type="entry name" value="SERINE_THREONINE-PROTEIN KINASE WARTS"/>
    <property type="match status" value="1"/>
</dbReference>
<keyword evidence="3" id="KW-0808">Transferase</keyword>
<evidence type="ECO:0000256" key="2">
    <source>
        <dbReference type="ARBA" id="ARBA00022527"/>
    </source>
</evidence>
<dbReference type="PROSITE" id="PS00108">
    <property type="entry name" value="PROTEIN_KINASE_ST"/>
    <property type="match status" value="1"/>
</dbReference>
<keyword evidence="2" id="KW-0723">Serine/threonine-protein kinase</keyword>
<evidence type="ECO:0000256" key="4">
    <source>
        <dbReference type="ARBA" id="ARBA00022741"/>
    </source>
</evidence>
<keyword evidence="4" id="KW-0547">Nucleotide-binding</keyword>
<keyword evidence="5 11" id="KW-0418">Kinase</keyword>
<evidence type="ECO:0000256" key="7">
    <source>
        <dbReference type="ARBA" id="ARBA00047899"/>
    </source>
</evidence>
<feature type="compositionally biased region" description="Basic and acidic residues" evidence="9">
    <location>
        <begin position="62"/>
        <end position="75"/>
    </location>
</feature>
<dbReference type="Proteomes" id="UP000054007">
    <property type="component" value="Unassembled WGS sequence"/>
</dbReference>
<dbReference type="PROSITE" id="PS50011">
    <property type="entry name" value="PROTEIN_KINASE_DOM"/>
    <property type="match status" value="1"/>
</dbReference>
<organism evidence="11 12">
    <name type="scientific">Cylindrobasidium torrendii FP15055 ss-10</name>
    <dbReference type="NCBI Taxonomy" id="1314674"/>
    <lineage>
        <taxon>Eukaryota</taxon>
        <taxon>Fungi</taxon>
        <taxon>Dikarya</taxon>
        <taxon>Basidiomycota</taxon>
        <taxon>Agaricomycotina</taxon>
        <taxon>Agaricomycetes</taxon>
        <taxon>Agaricomycetidae</taxon>
        <taxon>Agaricales</taxon>
        <taxon>Marasmiineae</taxon>
        <taxon>Physalacriaceae</taxon>
        <taxon>Cylindrobasidium</taxon>
    </lineage>
</organism>
<dbReference type="InterPro" id="IPR050236">
    <property type="entry name" value="Ser_Thr_kinase_AGC"/>
</dbReference>
<evidence type="ECO:0000313" key="12">
    <source>
        <dbReference type="Proteomes" id="UP000054007"/>
    </source>
</evidence>
<evidence type="ECO:0000256" key="9">
    <source>
        <dbReference type="SAM" id="MobiDB-lite"/>
    </source>
</evidence>
<dbReference type="GO" id="GO:0004674">
    <property type="term" value="F:protein serine/threonine kinase activity"/>
    <property type="evidence" value="ECO:0007669"/>
    <property type="project" value="UniProtKB-KW"/>
</dbReference>
<dbReference type="SUPFAM" id="SSF56112">
    <property type="entry name" value="Protein kinase-like (PK-like)"/>
    <property type="match status" value="1"/>
</dbReference>
<evidence type="ECO:0000259" key="10">
    <source>
        <dbReference type="PROSITE" id="PS50011"/>
    </source>
</evidence>
<dbReference type="InterPro" id="IPR000719">
    <property type="entry name" value="Prot_kinase_dom"/>
</dbReference>
<protein>
    <recommendedName>
        <fullName evidence="1">non-specific serine/threonine protein kinase</fullName>
        <ecNumber evidence="1">2.7.11.1</ecNumber>
    </recommendedName>
</protein>
<sequence length="531" mass="59355">MWSTSINAWEQRGSFLFLTTMSTLPPKKPPFVVGRRVAPPKPRASAKLVPAFGNSEKPSNLSKDDSDYLRPDTARTRPRSNTVGCRPILSSCENKPSGSKKIVFGPVSEAKPADPTPTPAVRACKVRITEQPDHTSTSDRKNPRTRPRAMTVIARPASLTSSRVPARNLYQNSPEEMEKRTRYADIEVFHTFAAGSSGCVRIIRYKGSVAAMKVVSKSGVLESESNRPILERKVAALNKEAEITAILSRSRSPYVVNVFDSFQDAENLYFMMEFVQGGSLVDVLAKCQYPRRCPSAFTPFFVGEVALGIVHLHSCGIMHRDIKPENILIGADGHLKICDMGFATNAKFSVDVVGSFEFMAPEILRMERYSREVDYYSLGVLAYALLTGGRLPFECASDDAHERWRVVTRAARERQPPSWPDPHKLSDCERELAEWLLASEPKDRLGTVLLSDTVSSPARGVPKEMMDHPFFDEFDWLSPRPIFQPGLSDELDTSCFTFNGENDQWQGFKLSAKEDVESDLFEAFPSVVRRM</sequence>
<evidence type="ECO:0000256" key="3">
    <source>
        <dbReference type="ARBA" id="ARBA00022679"/>
    </source>
</evidence>
<dbReference type="GO" id="GO:0035556">
    <property type="term" value="P:intracellular signal transduction"/>
    <property type="evidence" value="ECO:0007669"/>
    <property type="project" value="TreeGrafter"/>
</dbReference>
<accession>A0A0D7BFN8</accession>
<evidence type="ECO:0000256" key="5">
    <source>
        <dbReference type="ARBA" id="ARBA00022777"/>
    </source>
</evidence>
<evidence type="ECO:0000256" key="6">
    <source>
        <dbReference type="ARBA" id="ARBA00022840"/>
    </source>
</evidence>
<dbReference type="STRING" id="1314674.A0A0D7BFN8"/>
<name>A0A0D7BFN8_9AGAR</name>
<dbReference type="AlphaFoldDB" id="A0A0D7BFN8"/>
<dbReference type="GO" id="GO:0005524">
    <property type="term" value="F:ATP binding"/>
    <property type="evidence" value="ECO:0007669"/>
    <property type="project" value="UniProtKB-KW"/>
</dbReference>
<feature type="domain" description="Protein kinase" evidence="10">
    <location>
        <begin position="186"/>
        <end position="471"/>
    </location>
</feature>
<proteinExistence type="predicted"/>
<keyword evidence="6" id="KW-0067">ATP-binding</keyword>
<comment type="catalytic activity">
    <reaction evidence="8">
        <text>L-seryl-[protein] + ATP = O-phospho-L-seryl-[protein] + ADP + H(+)</text>
        <dbReference type="Rhea" id="RHEA:17989"/>
        <dbReference type="Rhea" id="RHEA-COMP:9863"/>
        <dbReference type="Rhea" id="RHEA-COMP:11604"/>
        <dbReference type="ChEBI" id="CHEBI:15378"/>
        <dbReference type="ChEBI" id="CHEBI:29999"/>
        <dbReference type="ChEBI" id="CHEBI:30616"/>
        <dbReference type="ChEBI" id="CHEBI:83421"/>
        <dbReference type="ChEBI" id="CHEBI:456216"/>
        <dbReference type="EC" id="2.7.11.1"/>
    </reaction>
</comment>
<comment type="catalytic activity">
    <reaction evidence="7">
        <text>L-threonyl-[protein] + ATP = O-phospho-L-threonyl-[protein] + ADP + H(+)</text>
        <dbReference type="Rhea" id="RHEA:46608"/>
        <dbReference type="Rhea" id="RHEA-COMP:11060"/>
        <dbReference type="Rhea" id="RHEA-COMP:11605"/>
        <dbReference type="ChEBI" id="CHEBI:15378"/>
        <dbReference type="ChEBI" id="CHEBI:30013"/>
        <dbReference type="ChEBI" id="CHEBI:30616"/>
        <dbReference type="ChEBI" id="CHEBI:61977"/>
        <dbReference type="ChEBI" id="CHEBI:456216"/>
        <dbReference type="EC" id="2.7.11.1"/>
    </reaction>
</comment>